<sequence>MESFTLRPIEIEDARYIYEWKNDSEIFKYLGGGYAPQSLADINNNISFLVKQSTSTKRFIIIHRETAEPVGLVGLYDINMVHRTCEIGIYIGNKKFQKRGAASIAVNRIENYAKQFLNLRKIILFVVSENKSAVKFWKKHNYQHVGTLTKHRYIDGKYADVELREKFL</sequence>
<name>S1NCY1_9ENTE</name>
<dbReference type="PANTHER" id="PTHR43415">
    <property type="entry name" value="SPERMIDINE N(1)-ACETYLTRANSFERASE"/>
    <property type="match status" value="1"/>
</dbReference>
<reference evidence="2 3" key="1">
    <citation type="submission" date="2013-03" db="EMBL/GenBank/DDBJ databases">
        <title>The Genome Sequence of Enterococcus dispar ATCC_51266 (Illumina only assembly).</title>
        <authorList>
            <consortium name="The Broad Institute Genomics Platform"/>
            <consortium name="The Broad Institute Genome Sequencing Center for Infectious Disease"/>
            <person name="Earl A."/>
            <person name="Russ C."/>
            <person name="Gilmore M."/>
            <person name="Surin D."/>
            <person name="Walker B."/>
            <person name="Young S."/>
            <person name="Zeng Q."/>
            <person name="Gargeya S."/>
            <person name="Fitzgerald M."/>
            <person name="Haas B."/>
            <person name="Abouelleil A."/>
            <person name="Allen A.W."/>
            <person name="Alvarado L."/>
            <person name="Arachchi H.M."/>
            <person name="Berlin A.M."/>
            <person name="Chapman S.B."/>
            <person name="Gainer-Dewar J."/>
            <person name="Goldberg J."/>
            <person name="Griggs A."/>
            <person name="Gujja S."/>
            <person name="Hansen M."/>
            <person name="Howarth C."/>
            <person name="Imamovic A."/>
            <person name="Ireland A."/>
            <person name="Larimer J."/>
            <person name="McCowan C."/>
            <person name="Murphy C."/>
            <person name="Pearson M."/>
            <person name="Poon T.W."/>
            <person name="Priest M."/>
            <person name="Roberts A."/>
            <person name="Saif S."/>
            <person name="Shea T."/>
            <person name="Sisk P."/>
            <person name="Sykes S."/>
            <person name="Wortman J."/>
            <person name="Nusbaum C."/>
            <person name="Birren B."/>
        </authorList>
    </citation>
    <scope>NUCLEOTIDE SEQUENCE [LARGE SCALE GENOMIC DNA]</scope>
    <source>
        <strain evidence="2 3">ATCC 51266</strain>
    </source>
</reference>
<evidence type="ECO:0000313" key="3">
    <source>
        <dbReference type="Proteomes" id="UP000014127"/>
    </source>
</evidence>
<dbReference type="InterPro" id="IPR000182">
    <property type="entry name" value="GNAT_dom"/>
</dbReference>
<protein>
    <recommendedName>
        <fullName evidence="1">N-acetyltransferase domain-containing protein</fullName>
    </recommendedName>
</protein>
<organism evidence="2 3">
    <name type="scientific">Enterococcus dispar ATCC 51266</name>
    <dbReference type="NCBI Taxonomy" id="1139219"/>
    <lineage>
        <taxon>Bacteria</taxon>
        <taxon>Bacillati</taxon>
        <taxon>Bacillota</taxon>
        <taxon>Bacilli</taxon>
        <taxon>Lactobacillales</taxon>
        <taxon>Enterococcaceae</taxon>
        <taxon>Enterococcus</taxon>
    </lineage>
</organism>
<dbReference type="PROSITE" id="PS51186">
    <property type="entry name" value="GNAT"/>
    <property type="match status" value="1"/>
</dbReference>
<dbReference type="Gene3D" id="3.40.630.30">
    <property type="match status" value="1"/>
</dbReference>
<evidence type="ECO:0000259" key="1">
    <source>
        <dbReference type="PROSITE" id="PS51186"/>
    </source>
</evidence>
<feature type="domain" description="N-acetyltransferase" evidence="1">
    <location>
        <begin position="4"/>
        <end position="160"/>
    </location>
</feature>
<dbReference type="STRING" id="44009.RV01_GL001044"/>
<accession>S1NCY1</accession>
<dbReference type="GO" id="GO:0016747">
    <property type="term" value="F:acyltransferase activity, transferring groups other than amino-acyl groups"/>
    <property type="evidence" value="ECO:0007669"/>
    <property type="project" value="InterPro"/>
</dbReference>
<dbReference type="PATRIC" id="fig|1139219.3.peg.1585"/>
<dbReference type="SUPFAM" id="SSF55729">
    <property type="entry name" value="Acyl-CoA N-acyltransferases (Nat)"/>
    <property type="match status" value="1"/>
</dbReference>
<dbReference type="eggNOG" id="COG1670">
    <property type="taxonomic scope" value="Bacteria"/>
</dbReference>
<evidence type="ECO:0000313" key="2">
    <source>
        <dbReference type="EMBL" id="EOT41451.1"/>
    </source>
</evidence>
<dbReference type="PANTHER" id="PTHR43415:SF3">
    <property type="entry name" value="GNAT-FAMILY ACETYLTRANSFERASE"/>
    <property type="match status" value="1"/>
</dbReference>
<dbReference type="InterPro" id="IPR016181">
    <property type="entry name" value="Acyl_CoA_acyltransferase"/>
</dbReference>
<dbReference type="Proteomes" id="UP000014127">
    <property type="component" value="Unassembled WGS sequence"/>
</dbReference>
<comment type="caution">
    <text evidence="2">The sequence shown here is derived from an EMBL/GenBank/DDBJ whole genome shotgun (WGS) entry which is preliminary data.</text>
</comment>
<dbReference type="OrthoDB" id="9795206at2"/>
<gene>
    <name evidence="2" type="ORF">OMK_01627</name>
</gene>
<keyword evidence="3" id="KW-1185">Reference proteome</keyword>
<dbReference type="HOGENOM" id="CLU_013985_3_2_9"/>
<dbReference type="Pfam" id="PF13302">
    <property type="entry name" value="Acetyltransf_3"/>
    <property type="match status" value="1"/>
</dbReference>
<dbReference type="RefSeq" id="WP_016172793.1">
    <property type="nucleotide sequence ID" value="NZ_ASWK01000001.1"/>
</dbReference>
<dbReference type="AlphaFoldDB" id="S1NCY1"/>
<dbReference type="EMBL" id="AHYR01000005">
    <property type="protein sequence ID" value="EOT41451.1"/>
    <property type="molecule type" value="Genomic_DNA"/>
</dbReference>
<proteinExistence type="predicted"/>